<protein>
    <submittedName>
        <fullName evidence="2">Predicted protein</fullName>
    </submittedName>
</protein>
<proteinExistence type="predicted"/>
<reference evidence="2 3" key="1">
    <citation type="journal article" date="2008" name="Nature">
        <title>The genome of Laccaria bicolor provides insights into mycorrhizal symbiosis.</title>
        <authorList>
            <person name="Martin F."/>
            <person name="Aerts A."/>
            <person name="Ahren D."/>
            <person name="Brun A."/>
            <person name="Danchin E.G.J."/>
            <person name="Duchaussoy F."/>
            <person name="Gibon J."/>
            <person name="Kohler A."/>
            <person name="Lindquist E."/>
            <person name="Pereda V."/>
            <person name="Salamov A."/>
            <person name="Shapiro H.J."/>
            <person name="Wuyts J."/>
            <person name="Blaudez D."/>
            <person name="Buee M."/>
            <person name="Brokstein P."/>
            <person name="Canbaeck B."/>
            <person name="Cohen D."/>
            <person name="Courty P.E."/>
            <person name="Coutinho P.M."/>
            <person name="Delaruelle C."/>
            <person name="Detter J.C."/>
            <person name="Deveau A."/>
            <person name="DiFazio S."/>
            <person name="Duplessis S."/>
            <person name="Fraissinet-Tachet L."/>
            <person name="Lucic E."/>
            <person name="Frey-Klett P."/>
            <person name="Fourrey C."/>
            <person name="Feussner I."/>
            <person name="Gay G."/>
            <person name="Grimwood J."/>
            <person name="Hoegger P.J."/>
            <person name="Jain P."/>
            <person name="Kilaru S."/>
            <person name="Labbe J."/>
            <person name="Lin Y.C."/>
            <person name="Legue V."/>
            <person name="Le Tacon F."/>
            <person name="Marmeisse R."/>
            <person name="Melayah D."/>
            <person name="Montanini B."/>
            <person name="Muratet M."/>
            <person name="Nehls U."/>
            <person name="Niculita-Hirzel H."/>
            <person name="Oudot-Le Secq M.P."/>
            <person name="Peter M."/>
            <person name="Quesneville H."/>
            <person name="Rajashekar B."/>
            <person name="Reich M."/>
            <person name="Rouhier N."/>
            <person name="Schmutz J."/>
            <person name="Yin T."/>
            <person name="Chalot M."/>
            <person name="Henrissat B."/>
            <person name="Kuees U."/>
            <person name="Lucas S."/>
            <person name="Van de Peer Y."/>
            <person name="Podila G.K."/>
            <person name="Polle A."/>
            <person name="Pukkila P.J."/>
            <person name="Richardson P.M."/>
            <person name="Rouze P."/>
            <person name="Sanders I.R."/>
            <person name="Stajich J.E."/>
            <person name="Tunlid A."/>
            <person name="Tuskan G."/>
            <person name="Grigoriev I.V."/>
        </authorList>
    </citation>
    <scope>NUCLEOTIDE SEQUENCE [LARGE SCALE GENOMIC DNA]</scope>
    <source>
        <strain evidence="3">S238N-H82 / ATCC MYA-4686</strain>
    </source>
</reference>
<organism evidence="3">
    <name type="scientific">Laccaria bicolor (strain S238N-H82 / ATCC MYA-4686)</name>
    <name type="common">Bicoloured deceiver</name>
    <name type="synonym">Laccaria laccata var. bicolor</name>
    <dbReference type="NCBI Taxonomy" id="486041"/>
    <lineage>
        <taxon>Eukaryota</taxon>
        <taxon>Fungi</taxon>
        <taxon>Dikarya</taxon>
        <taxon>Basidiomycota</taxon>
        <taxon>Agaricomycotina</taxon>
        <taxon>Agaricomycetes</taxon>
        <taxon>Agaricomycetidae</taxon>
        <taxon>Agaricales</taxon>
        <taxon>Agaricineae</taxon>
        <taxon>Hydnangiaceae</taxon>
        <taxon>Laccaria</taxon>
    </lineage>
</organism>
<gene>
    <name evidence="2" type="ORF">LACBIDRAFT_305379</name>
</gene>
<dbReference type="EMBL" id="DS547092">
    <property type="protein sequence ID" value="EDR14025.1"/>
    <property type="molecule type" value="Genomic_DNA"/>
</dbReference>
<dbReference type="HOGENOM" id="CLU_2979477_0_0_1"/>
<dbReference type="AlphaFoldDB" id="B0CU34"/>
<evidence type="ECO:0000313" key="2">
    <source>
        <dbReference type="EMBL" id="EDR14025.1"/>
    </source>
</evidence>
<dbReference type="GeneID" id="6070152"/>
<evidence type="ECO:0000313" key="3">
    <source>
        <dbReference type="Proteomes" id="UP000001194"/>
    </source>
</evidence>
<keyword evidence="3" id="KW-1185">Reference proteome</keyword>
<feature type="compositionally biased region" description="Low complexity" evidence="1">
    <location>
        <begin position="13"/>
        <end position="22"/>
    </location>
</feature>
<dbReference type="OrthoDB" id="10485066at2759"/>
<name>B0CU34_LACBS</name>
<feature type="region of interest" description="Disordered" evidence="1">
    <location>
        <begin position="1"/>
        <end position="36"/>
    </location>
</feature>
<dbReference type="Proteomes" id="UP000001194">
    <property type="component" value="Unassembled WGS sequence"/>
</dbReference>
<evidence type="ECO:0000256" key="1">
    <source>
        <dbReference type="SAM" id="MobiDB-lite"/>
    </source>
</evidence>
<dbReference type="InParanoid" id="B0CU34"/>
<dbReference type="RefSeq" id="XP_001874584.1">
    <property type="nucleotide sequence ID" value="XM_001874549.1"/>
</dbReference>
<sequence length="58" mass="6224">MENSNSPEDASGSARRATTADSDTTEPTEKKSESAVTRYCFSLGNCSRRRVPSVGIDP</sequence>
<accession>B0CU34</accession>
<dbReference type="KEGG" id="lbc:LACBIDRAFT_305379"/>